<dbReference type="KEGG" id="acru:HHL28_15180"/>
<proteinExistence type="predicted"/>
<keyword evidence="1" id="KW-0472">Membrane</keyword>
<dbReference type="AlphaFoldDB" id="A0A858RAT8"/>
<protein>
    <submittedName>
        <fullName evidence="2">DUF599 family protein</fullName>
    </submittedName>
</protein>
<keyword evidence="1" id="KW-0812">Transmembrane</keyword>
<name>A0A858RAT8_9PROT</name>
<dbReference type="Pfam" id="PF04654">
    <property type="entry name" value="DUF599"/>
    <property type="match status" value="1"/>
</dbReference>
<dbReference type="PANTHER" id="PTHR31881">
    <property type="match status" value="1"/>
</dbReference>
<keyword evidence="1" id="KW-1133">Transmembrane helix</keyword>
<dbReference type="InterPro" id="IPR006747">
    <property type="entry name" value="DUF599"/>
</dbReference>
<feature type="transmembrane region" description="Helical" evidence="1">
    <location>
        <begin position="13"/>
        <end position="30"/>
    </location>
</feature>
<evidence type="ECO:0000313" key="2">
    <source>
        <dbReference type="EMBL" id="QJE74243.1"/>
    </source>
</evidence>
<dbReference type="Proteomes" id="UP000501891">
    <property type="component" value="Chromosome"/>
</dbReference>
<evidence type="ECO:0000313" key="3">
    <source>
        <dbReference type="Proteomes" id="UP000501891"/>
    </source>
</evidence>
<feature type="transmembrane region" description="Helical" evidence="1">
    <location>
        <begin position="67"/>
        <end position="95"/>
    </location>
</feature>
<reference evidence="2" key="1">
    <citation type="submission" date="2020-04" db="EMBL/GenBank/DDBJ databases">
        <title>A desert anoxygenic phototrophic bacterium fixes CO2 using RubisCO under aerobic conditions.</title>
        <authorList>
            <person name="Tang K."/>
        </authorList>
    </citation>
    <scope>NUCLEOTIDE SEQUENCE [LARGE SCALE GENOMIC DNA]</scope>
    <source>
        <strain evidence="2">MIMtkB3</strain>
    </source>
</reference>
<dbReference type="EMBL" id="CP051775">
    <property type="protein sequence ID" value="QJE74243.1"/>
    <property type="molecule type" value="Genomic_DNA"/>
</dbReference>
<keyword evidence="3" id="KW-1185">Reference proteome</keyword>
<feature type="transmembrane region" description="Helical" evidence="1">
    <location>
        <begin position="115"/>
        <end position="133"/>
    </location>
</feature>
<organism evidence="2 3">
    <name type="scientific">Aerophototrophica crusticola</name>
    <dbReference type="NCBI Taxonomy" id="1709002"/>
    <lineage>
        <taxon>Bacteria</taxon>
        <taxon>Pseudomonadati</taxon>
        <taxon>Pseudomonadota</taxon>
        <taxon>Alphaproteobacteria</taxon>
        <taxon>Rhodospirillales</taxon>
        <taxon>Rhodospirillaceae</taxon>
        <taxon>Aerophototrophica</taxon>
    </lineage>
</organism>
<dbReference type="PANTHER" id="PTHR31881:SF6">
    <property type="entry name" value="OS09G0494600 PROTEIN"/>
    <property type="match status" value="1"/>
</dbReference>
<sequence>MQAILEGLSPLDLVALGWFLFVWCGYSLFVDRLRTDRGHLNSHMGVIRLDWMRTMVKRENRMLDGMLLGHLINSVSFFASTTVLLLAGLVGALAAVDQAYQVIMDIGFAQRTSRGLFELKLLLLIAILIYGFFKFTWSVRQFNYTVALVGATPLEPGEKAEQLAKSAAAMLSLAVIAFNKGLRAYYFAFATLGWLVHPGLFIALVTWVTAVLWRRQFASRAHAAVKDYVS</sequence>
<accession>A0A858RAT8</accession>
<feature type="transmembrane region" description="Helical" evidence="1">
    <location>
        <begin position="194"/>
        <end position="213"/>
    </location>
</feature>
<evidence type="ECO:0000256" key="1">
    <source>
        <dbReference type="SAM" id="Phobius"/>
    </source>
</evidence>
<gene>
    <name evidence="2" type="ORF">HHL28_15180</name>
</gene>